<comment type="caution">
    <text evidence="2">The sequence shown here is derived from an EMBL/GenBank/DDBJ whole genome shotgun (WGS) entry which is preliminary data.</text>
</comment>
<evidence type="ECO:0000313" key="3">
    <source>
        <dbReference type="Proteomes" id="UP001281410"/>
    </source>
</evidence>
<dbReference type="AlphaFoldDB" id="A0AAD9ZRU7"/>
<organism evidence="2 3">
    <name type="scientific">Dipteronia sinensis</name>
    <dbReference type="NCBI Taxonomy" id="43782"/>
    <lineage>
        <taxon>Eukaryota</taxon>
        <taxon>Viridiplantae</taxon>
        <taxon>Streptophyta</taxon>
        <taxon>Embryophyta</taxon>
        <taxon>Tracheophyta</taxon>
        <taxon>Spermatophyta</taxon>
        <taxon>Magnoliopsida</taxon>
        <taxon>eudicotyledons</taxon>
        <taxon>Gunneridae</taxon>
        <taxon>Pentapetalae</taxon>
        <taxon>rosids</taxon>
        <taxon>malvids</taxon>
        <taxon>Sapindales</taxon>
        <taxon>Sapindaceae</taxon>
        <taxon>Hippocastanoideae</taxon>
        <taxon>Acereae</taxon>
        <taxon>Dipteronia</taxon>
    </lineage>
</organism>
<evidence type="ECO:0000313" key="2">
    <source>
        <dbReference type="EMBL" id="KAK3188887.1"/>
    </source>
</evidence>
<dbReference type="Proteomes" id="UP001281410">
    <property type="component" value="Unassembled WGS sequence"/>
</dbReference>
<gene>
    <name evidence="2" type="ORF">Dsin_028448</name>
</gene>
<feature type="domain" description="DUF4283" evidence="1">
    <location>
        <begin position="43"/>
        <end position="109"/>
    </location>
</feature>
<dbReference type="Pfam" id="PF14111">
    <property type="entry name" value="DUF4283"/>
    <property type="match status" value="1"/>
</dbReference>
<dbReference type="EMBL" id="JANJYJ010000009">
    <property type="protein sequence ID" value="KAK3188887.1"/>
    <property type="molecule type" value="Genomic_DNA"/>
</dbReference>
<dbReference type="InterPro" id="IPR025558">
    <property type="entry name" value="DUF4283"/>
</dbReference>
<name>A0AAD9ZRU7_9ROSI</name>
<sequence>MDAQDIAKLCEALSLKDREGPVMTLREGLRDDGERRLTMRLAGRIKSNRLVNMEAFINLIPKIWRLKYGVDIEVIDGNTFSFTFKDAADHYRVLQGGPLSFDKALLVLEEPTGRGEVRDIMFNRVAFWVQIHNVPLLCMTSEIDRFLRSMIGDVKEVDDNGNGDCVGKYIRVRVVVNVDLPLRRILRVDVLGDGNESSMLLRY</sequence>
<proteinExistence type="predicted"/>
<dbReference type="PANTHER" id="PTHR31286:SF167">
    <property type="entry name" value="OS09G0268800 PROTEIN"/>
    <property type="match status" value="1"/>
</dbReference>
<dbReference type="PANTHER" id="PTHR31286">
    <property type="entry name" value="GLYCINE-RICH CELL WALL STRUCTURAL PROTEIN 1.8-LIKE"/>
    <property type="match status" value="1"/>
</dbReference>
<keyword evidence="3" id="KW-1185">Reference proteome</keyword>
<dbReference type="InterPro" id="IPR040256">
    <property type="entry name" value="At4g02000-like"/>
</dbReference>
<reference evidence="2" key="1">
    <citation type="journal article" date="2023" name="Plant J.">
        <title>Genome sequences and population genomics provide insights into the demographic history, inbreeding, and mutation load of two 'living fossil' tree species of Dipteronia.</title>
        <authorList>
            <person name="Feng Y."/>
            <person name="Comes H.P."/>
            <person name="Chen J."/>
            <person name="Zhu S."/>
            <person name="Lu R."/>
            <person name="Zhang X."/>
            <person name="Li P."/>
            <person name="Qiu J."/>
            <person name="Olsen K.M."/>
            <person name="Qiu Y."/>
        </authorList>
    </citation>
    <scope>NUCLEOTIDE SEQUENCE</scope>
    <source>
        <strain evidence="2">NBL</strain>
    </source>
</reference>
<accession>A0AAD9ZRU7</accession>
<evidence type="ECO:0000259" key="1">
    <source>
        <dbReference type="Pfam" id="PF14111"/>
    </source>
</evidence>
<protein>
    <recommendedName>
        <fullName evidence="1">DUF4283 domain-containing protein</fullName>
    </recommendedName>
</protein>